<dbReference type="AlphaFoldDB" id="A0AAU9LED1"/>
<dbReference type="GO" id="GO:0006511">
    <property type="term" value="P:ubiquitin-dependent protein catabolic process"/>
    <property type="evidence" value="ECO:0007669"/>
    <property type="project" value="InterPro"/>
</dbReference>
<feature type="domain" description="SKP1 component dimerisation" evidence="2">
    <location>
        <begin position="85"/>
        <end position="129"/>
    </location>
</feature>
<proteinExistence type="predicted"/>
<evidence type="ECO:0000259" key="2">
    <source>
        <dbReference type="Pfam" id="PF01466"/>
    </source>
</evidence>
<gene>
    <name evidence="3" type="ORF">LVIROSA_LOCUS787</name>
</gene>
<dbReference type="InterPro" id="IPR016897">
    <property type="entry name" value="SKP1"/>
</dbReference>
<dbReference type="InterPro" id="IPR011333">
    <property type="entry name" value="SKP1/BTB/POZ_sf"/>
</dbReference>
<evidence type="ECO:0000256" key="1">
    <source>
        <dbReference type="ARBA" id="ARBA00004906"/>
    </source>
</evidence>
<dbReference type="EMBL" id="CAKMRJ010000001">
    <property type="protein sequence ID" value="CAH1412795.1"/>
    <property type="molecule type" value="Genomic_DNA"/>
</dbReference>
<name>A0AAU9LED1_9ASTR</name>
<comment type="caution">
    <text evidence="3">The sequence shown here is derived from an EMBL/GenBank/DDBJ whole genome shotgun (WGS) entry which is preliminary data.</text>
</comment>
<dbReference type="PANTHER" id="PTHR11165">
    <property type="entry name" value="SKP1"/>
    <property type="match status" value="1"/>
</dbReference>
<accession>A0AAU9LED1</accession>
<comment type="pathway">
    <text evidence="1">Protein modification; protein ubiquitination.</text>
</comment>
<evidence type="ECO:0000313" key="4">
    <source>
        <dbReference type="Proteomes" id="UP001157418"/>
    </source>
</evidence>
<dbReference type="Gene3D" id="3.30.710.10">
    <property type="entry name" value="Potassium Channel Kv1.1, Chain A"/>
    <property type="match status" value="1"/>
</dbReference>
<dbReference type="InterPro" id="IPR016072">
    <property type="entry name" value="Skp1_comp_dimer"/>
</dbReference>
<organism evidence="3 4">
    <name type="scientific">Lactuca virosa</name>
    <dbReference type="NCBI Taxonomy" id="75947"/>
    <lineage>
        <taxon>Eukaryota</taxon>
        <taxon>Viridiplantae</taxon>
        <taxon>Streptophyta</taxon>
        <taxon>Embryophyta</taxon>
        <taxon>Tracheophyta</taxon>
        <taxon>Spermatophyta</taxon>
        <taxon>Magnoliopsida</taxon>
        <taxon>eudicotyledons</taxon>
        <taxon>Gunneridae</taxon>
        <taxon>Pentapetalae</taxon>
        <taxon>asterids</taxon>
        <taxon>campanulids</taxon>
        <taxon>Asterales</taxon>
        <taxon>Asteraceae</taxon>
        <taxon>Cichorioideae</taxon>
        <taxon>Cichorieae</taxon>
        <taxon>Lactucinae</taxon>
        <taxon>Lactuca</taxon>
    </lineage>
</organism>
<dbReference type="InterPro" id="IPR036296">
    <property type="entry name" value="SKP1-like_dim_sf"/>
</dbReference>
<dbReference type="SUPFAM" id="SSF81382">
    <property type="entry name" value="Skp1 dimerisation domain-like"/>
    <property type="match status" value="1"/>
</dbReference>
<keyword evidence="4" id="KW-1185">Reference proteome</keyword>
<dbReference type="Pfam" id="PF01466">
    <property type="entry name" value="Skp1"/>
    <property type="match status" value="1"/>
</dbReference>
<evidence type="ECO:0000313" key="3">
    <source>
        <dbReference type="EMBL" id="CAH1412795.1"/>
    </source>
</evidence>
<reference evidence="3 4" key="1">
    <citation type="submission" date="2022-01" db="EMBL/GenBank/DDBJ databases">
        <authorList>
            <person name="Xiong W."/>
            <person name="Schranz E."/>
        </authorList>
    </citation>
    <scope>NUCLEOTIDE SEQUENCE [LARGE SCALE GENOMIC DNA]</scope>
</reference>
<sequence>MSETTTLTETMLTLTLNQKPDSTIENEVDLEKDVEIKSMTVKNMVESLSKQDENDQKKFVEDQEISTLLELANAAYSLDIKKETLDIVCQKIADMIKDKSVEEVREIFNIKNDFTPEEEQASRSEYAWAFES</sequence>
<dbReference type="Proteomes" id="UP001157418">
    <property type="component" value="Unassembled WGS sequence"/>
</dbReference>
<protein>
    <recommendedName>
        <fullName evidence="2">SKP1 component dimerisation domain-containing protein</fullName>
    </recommendedName>
</protein>